<dbReference type="RefSeq" id="WP_214092024.1">
    <property type="nucleotide sequence ID" value="NZ_JAHCLR010000007.1"/>
</dbReference>
<sequence length="287" mass="33217">MLLGLAALTLFGYVALATLAGHLPLWLTIALSTLVTYVMFSVTHETTHNSLCGPRWINAAVGRFTWLFVVPTFSLPAWGYVHLQHHRYANDAERDPDVFATQGPKWQLPLRWALMDLFYAIWYVRHLPDRFRRDWRRPAAELAETTVLFCVGFVVLAVVAYTGHLRDLAVIVLIPQRIGIAILGWSFDWLPHHDLDATQRTDRYGASRIRLGLEWLLGPLMLSQNYHLVHHLHPWLPFYRYMQAWRRNEEAYLDHNPAMTTIFGRPVTADEVRRWQHRGVSAPVPPL</sequence>
<dbReference type="Proteomes" id="UP001519535">
    <property type="component" value="Unassembled WGS sequence"/>
</dbReference>
<keyword evidence="1" id="KW-0812">Transmembrane</keyword>
<dbReference type="EMBL" id="JAHCLR010000007">
    <property type="protein sequence ID" value="MBS9533134.1"/>
    <property type="molecule type" value="Genomic_DNA"/>
</dbReference>
<dbReference type="Pfam" id="PF00487">
    <property type="entry name" value="FA_desaturase"/>
    <property type="match status" value="1"/>
</dbReference>
<comment type="caution">
    <text evidence="3">The sequence shown here is derived from an EMBL/GenBank/DDBJ whole genome shotgun (WGS) entry which is preliminary data.</text>
</comment>
<evidence type="ECO:0000313" key="3">
    <source>
        <dbReference type="EMBL" id="MBS9533134.1"/>
    </source>
</evidence>
<feature type="domain" description="Fatty acid desaturase" evidence="2">
    <location>
        <begin position="23"/>
        <end position="261"/>
    </location>
</feature>
<keyword evidence="3" id="KW-0560">Oxidoreductase</keyword>
<keyword evidence="1" id="KW-1133">Transmembrane helix</keyword>
<proteinExistence type="predicted"/>
<gene>
    <name evidence="3" type="ORF">KIH27_05960</name>
</gene>
<dbReference type="InterPro" id="IPR005804">
    <property type="entry name" value="FA_desaturase_dom"/>
</dbReference>
<name>A0ABS5RJN5_9MYCO</name>
<feature type="transmembrane region" description="Helical" evidence="1">
    <location>
        <begin position="64"/>
        <end position="81"/>
    </location>
</feature>
<reference evidence="3 4" key="1">
    <citation type="submission" date="2021-05" db="EMBL/GenBank/DDBJ databases">
        <title>Mycobacterium acidophilum sp. nov., an extremely acid-tolerant member of the genus Mycobacterium.</title>
        <authorList>
            <person name="Xia J."/>
        </authorList>
    </citation>
    <scope>NUCLEOTIDE SEQUENCE [LARGE SCALE GENOMIC DNA]</scope>
    <source>
        <strain evidence="3 4">M1</strain>
    </source>
</reference>
<keyword evidence="1" id="KW-0472">Membrane</keyword>
<protein>
    <submittedName>
        <fullName evidence="3">Fatty acid desaturase</fullName>
        <ecNumber evidence="3">1.14.19.-</ecNumber>
    </submittedName>
</protein>
<dbReference type="EC" id="1.14.19.-" evidence="3"/>
<evidence type="ECO:0000256" key="1">
    <source>
        <dbReference type="SAM" id="Phobius"/>
    </source>
</evidence>
<accession>A0ABS5RJN5</accession>
<feature type="transmembrane region" description="Helical" evidence="1">
    <location>
        <begin position="145"/>
        <end position="162"/>
    </location>
</feature>
<dbReference type="GO" id="GO:0016491">
    <property type="term" value="F:oxidoreductase activity"/>
    <property type="evidence" value="ECO:0007669"/>
    <property type="project" value="UniProtKB-KW"/>
</dbReference>
<evidence type="ECO:0000259" key="2">
    <source>
        <dbReference type="Pfam" id="PF00487"/>
    </source>
</evidence>
<organism evidence="3 4">
    <name type="scientific">Mycolicibacter acidiphilus</name>
    <dbReference type="NCBI Taxonomy" id="2835306"/>
    <lineage>
        <taxon>Bacteria</taxon>
        <taxon>Bacillati</taxon>
        <taxon>Actinomycetota</taxon>
        <taxon>Actinomycetes</taxon>
        <taxon>Mycobacteriales</taxon>
        <taxon>Mycobacteriaceae</taxon>
        <taxon>Mycolicibacter</taxon>
    </lineage>
</organism>
<keyword evidence="4" id="KW-1185">Reference proteome</keyword>
<evidence type="ECO:0000313" key="4">
    <source>
        <dbReference type="Proteomes" id="UP001519535"/>
    </source>
</evidence>